<keyword evidence="4" id="KW-1185">Reference proteome</keyword>
<dbReference type="AlphaFoldDB" id="A0AAV7EEV1"/>
<feature type="compositionally biased region" description="Basic and acidic residues" evidence="1">
    <location>
        <begin position="79"/>
        <end position="89"/>
    </location>
</feature>
<keyword evidence="2" id="KW-0732">Signal</keyword>
<gene>
    <name evidence="3" type="ORF">H6P81_013396</name>
</gene>
<evidence type="ECO:0008006" key="5">
    <source>
        <dbReference type="Google" id="ProtNLM"/>
    </source>
</evidence>
<reference evidence="3 4" key="1">
    <citation type="submission" date="2021-07" db="EMBL/GenBank/DDBJ databases">
        <title>The Aristolochia fimbriata genome: insights into angiosperm evolution, floral development and chemical biosynthesis.</title>
        <authorList>
            <person name="Jiao Y."/>
        </authorList>
    </citation>
    <scope>NUCLEOTIDE SEQUENCE [LARGE SCALE GENOMIC DNA]</scope>
    <source>
        <strain evidence="3">IBCAS-2021</strain>
        <tissue evidence="3">Leaf</tissue>
    </source>
</reference>
<name>A0AAV7EEV1_ARIFI</name>
<protein>
    <recommendedName>
        <fullName evidence="5">Secreted protein</fullName>
    </recommendedName>
</protein>
<organism evidence="3 4">
    <name type="scientific">Aristolochia fimbriata</name>
    <name type="common">White veined hardy Dutchman's pipe vine</name>
    <dbReference type="NCBI Taxonomy" id="158543"/>
    <lineage>
        <taxon>Eukaryota</taxon>
        <taxon>Viridiplantae</taxon>
        <taxon>Streptophyta</taxon>
        <taxon>Embryophyta</taxon>
        <taxon>Tracheophyta</taxon>
        <taxon>Spermatophyta</taxon>
        <taxon>Magnoliopsida</taxon>
        <taxon>Magnoliidae</taxon>
        <taxon>Piperales</taxon>
        <taxon>Aristolochiaceae</taxon>
        <taxon>Aristolochia</taxon>
    </lineage>
</organism>
<feature type="compositionally biased region" description="Low complexity" evidence="1">
    <location>
        <begin position="67"/>
        <end position="76"/>
    </location>
</feature>
<dbReference type="EMBL" id="JAINDJ010000005">
    <property type="protein sequence ID" value="KAG9447268.1"/>
    <property type="molecule type" value="Genomic_DNA"/>
</dbReference>
<evidence type="ECO:0000256" key="2">
    <source>
        <dbReference type="SAM" id="SignalP"/>
    </source>
</evidence>
<feature type="region of interest" description="Disordered" evidence="1">
    <location>
        <begin position="51"/>
        <end position="89"/>
    </location>
</feature>
<evidence type="ECO:0000313" key="4">
    <source>
        <dbReference type="Proteomes" id="UP000825729"/>
    </source>
</evidence>
<comment type="caution">
    <text evidence="3">The sequence shown here is derived from an EMBL/GenBank/DDBJ whole genome shotgun (WGS) entry which is preliminary data.</text>
</comment>
<evidence type="ECO:0000313" key="3">
    <source>
        <dbReference type="EMBL" id="KAG9447268.1"/>
    </source>
</evidence>
<feature type="chain" id="PRO_5043697938" description="Secreted protein" evidence="2">
    <location>
        <begin position="24"/>
        <end position="89"/>
    </location>
</feature>
<proteinExistence type="predicted"/>
<evidence type="ECO:0000256" key="1">
    <source>
        <dbReference type="SAM" id="MobiDB-lite"/>
    </source>
</evidence>
<accession>A0AAV7EEV1</accession>
<feature type="signal peptide" evidence="2">
    <location>
        <begin position="1"/>
        <end position="23"/>
    </location>
</feature>
<sequence length="89" mass="10013">MEIGHYCQSILHSLLLLEGTIVGGEMSHASEPSHVVEPTRVRTQRVLRARRRPTFETSTRVEDPDEVPVVPELTVPDVPPKHTPELEPE</sequence>
<dbReference type="Proteomes" id="UP000825729">
    <property type="component" value="Unassembled WGS sequence"/>
</dbReference>